<dbReference type="AlphaFoldDB" id="A0A932GPA6"/>
<dbReference type="Gene3D" id="3.90.960.10">
    <property type="entry name" value="YbaK/aminoacyl-tRNA synthetase-associated domain"/>
    <property type="match status" value="1"/>
</dbReference>
<comment type="caution">
    <text evidence="2">The sequence shown here is derived from an EMBL/GenBank/DDBJ whole genome shotgun (WGS) entry which is preliminary data.</text>
</comment>
<dbReference type="EMBL" id="JACPSX010000106">
    <property type="protein sequence ID" value="MBI3014613.1"/>
    <property type="molecule type" value="Genomic_DNA"/>
</dbReference>
<dbReference type="GO" id="GO:0002161">
    <property type="term" value="F:aminoacyl-tRNA deacylase activity"/>
    <property type="evidence" value="ECO:0007669"/>
    <property type="project" value="InterPro"/>
</dbReference>
<evidence type="ECO:0000313" key="2">
    <source>
        <dbReference type="EMBL" id="MBI3014613.1"/>
    </source>
</evidence>
<dbReference type="Pfam" id="PF04073">
    <property type="entry name" value="tRNA_edit"/>
    <property type="match status" value="1"/>
</dbReference>
<dbReference type="SUPFAM" id="SSF55826">
    <property type="entry name" value="YbaK/ProRS associated domain"/>
    <property type="match status" value="1"/>
</dbReference>
<name>A0A932GPA6_UNCTE</name>
<evidence type="ECO:0000259" key="1">
    <source>
        <dbReference type="Pfam" id="PF04073"/>
    </source>
</evidence>
<proteinExistence type="predicted"/>
<feature type="domain" description="YbaK/aminoacyl-tRNA synthetase-associated" evidence="1">
    <location>
        <begin position="21"/>
        <end position="141"/>
    </location>
</feature>
<evidence type="ECO:0000313" key="3">
    <source>
        <dbReference type="Proteomes" id="UP000741360"/>
    </source>
</evidence>
<reference evidence="2" key="1">
    <citation type="submission" date="2020-07" db="EMBL/GenBank/DDBJ databases">
        <title>Huge and variable diversity of episymbiotic CPR bacteria and DPANN archaea in groundwater ecosystems.</title>
        <authorList>
            <person name="He C.Y."/>
            <person name="Keren R."/>
            <person name="Whittaker M."/>
            <person name="Farag I.F."/>
            <person name="Doudna J."/>
            <person name="Cate J.H.D."/>
            <person name="Banfield J.F."/>
        </authorList>
    </citation>
    <scope>NUCLEOTIDE SEQUENCE</scope>
    <source>
        <strain evidence="2">NC_groundwater_717_Ag_S-0.2um_59_8</strain>
    </source>
</reference>
<dbReference type="CDD" id="cd04332">
    <property type="entry name" value="YbaK_like"/>
    <property type="match status" value="1"/>
</dbReference>
<accession>A0A932GPA6</accession>
<organism evidence="2 3">
    <name type="scientific">Tectimicrobiota bacterium</name>
    <dbReference type="NCBI Taxonomy" id="2528274"/>
    <lineage>
        <taxon>Bacteria</taxon>
        <taxon>Pseudomonadati</taxon>
        <taxon>Nitrospinota/Tectimicrobiota group</taxon>
        <taxon>Candidatus Tectimicrobiota</taxon>
    </lineage>
</organism>
<protein>
    <submittedName>
        <fullName evidence="2">YbaK/EbsC family protein</fullName>
    </submittedName>
</protein>
<sequence>MVKRLREFLDSHSVGYEVIPHREEYTSQEIAAAGHISSKAMAKVVMIRRGAGFVMAVLPAACKVSTDRLEKIFDEPGIAIAREHEFAELFPDCETGAMPPFGNLYGLEVYVDEEITKYPRIVFQAGNHYELASLSYAAFSRLVQPKVGEFCSHV</sequence>
<dbReference type="InterPro" id="IPR036754">
    <property type="entry name" value="YbaK/aa-tRNA-synt-asso_dom_sf"/>
</dbReference>
<dbReference type="Proteomes" id="UP000741360">
    <property type="component" value="Unassembled WGS sequence"/>
</dbReference>
<gene>
    <name evidence="2" type="ORF">HYY65_06055</name>
</gene>
<dbReference type="InterPro" id="IPR007214">
    <property type="entry name" value="YbaK/aa-tRNA-synth-assoc-dom"/>
</dbReference>